<keyword evidence="2" id="KW-1185">Reference proteome</keyword>
<dbReference type="InterPro" id="IPR011042">
    <property type="entry name" value="6-blade_b-propeller_TolB-like"/>
</dbReference>
<dbReference type="Pfam" id="PF07676">
    <property type="entry name" value="PD40"/>
    <property type="match status" value="1"/>
</dbReference>
<dbReference type="SUPFAM" id="SSF82171">
    <property type="entry name" value="DPP6 N-terminal domain-like"/>
    <property type="match status" value="1"/>
</dbReference>
<sequence>MKNSTLCLKIVAAGMVILFCEVGMAQQNRFISKDLARKIEADKRIENYLELSRLGYTEKEIFQDLGNANFLAGNYKAAAFWYQKLIDLSGSENISPNYLKRYKASMQKAGIADFGDEVAQTDWYSEIEGEYLADKKVSPKTYATAPAKKQNKHNFKPLHRAASLDELRELAGLKEQKPDQLKNNSRIPGKGYTPPISISSDGKTAFFSKAVYMKPEYGLFSKKEPIYKIYQAENVNGKWRNVKELSVTPKYASAMHPAVSPDGKRLFFSSDMPGTFGKYDIYVAEIHKDGSVGIAKNLGEKVNTRKNEMYPNLVGGNLLFFASNGREGIGGMDLFAVQVGARKVGMAMNLGAPFNSKSDDYALNVNAETGMAIVMSNRGGLADETKQLVFSISEDKNDLSTQKRKYDFLEVLPMDPNSVYTNIYYQD</sequence>
<dbReference type="AlphaFoldDB" id="A0A411E8U0"/>
<dbReference type="RefSeq" id="WP_129603432.1">
    <property type="nucleotide sequence ID" value="NZ_CP035544.1"/>
</dbReference>
<proteinExistence type="predicted"/>
<dbReference type="KEGG" id="mur:EQY75_05025"/>
<protein>
    <submittedName>
        <fullName evidence="1">Cell envelope biogenesis protein OmpA</fullName>
    </submittedName>
</protein>
<organism evidence="1 2">
    <name type="scientific">Muriicola soli</name>
    <dbReference type="NCBI Taxonomy" id="2507538"/>
    <lineage>
        <taxon>Bacteria</taxon>
        <taxon>Pseudomonadati</taxon>
        <taxon>Bacteroidota</taxon>
        <taxon>Flavobacteriia</taxon>
        <taxon>Flavobacteriales</taxon>
        <taxon>Flavobacteriaceae</taxon>
        <taxon>Muriicola</taxon>
    </lineage>
</organism>
<accession>A0A411E8U0</accession>
<dbReference type="EMBL" id="CP035544">
    <property type="protein sequence ID" value="QBA63953.1"/>
    <property type="molecule type" value="Genomic_DNA"/>
</dbReference>
<dbReference type="Proteomes" id="UP000290889">
    <property type="component" value="Chromosome"/>
</dbReference>
<dbReference type="OrthoDB" id="1413558at2"/>
<reference evidence="1 2" key="1">
    <citation type="submission" date="2019-01" db="EMBL/GenBank/DDBJ databases">
        <title>Muriicola soli sp. nov., isolated from soil.</title>
        <authorList>
            <person name="Kang H.J."/>
            <person name="Kim S.B."/>
        </authorList>
    </citation>
    <scope>NUCLEOTIDE SEQUENCE [LARGE SCALE GENOMIC DNA]</scope>
    <source>
        <strain evidence="1 2">MMS17-SY002</strain>
    </source>
</reference>
<gene>
    <name evidence="1" type="ORF">EQY75_05025</name>
</gene>
<dbReference type="InterPro" id="IPR011659">
    <property type="entry name" value="WD40"/>
</dbReference>
<name>A0A411E8U0_9FLAO</name>
<dbReference type="Gene3D" id="2.120.10.30">
    <property type="entry name" value="TolB, C-terminal domain"/>
    <property type="match status" value="1"/>
</dbReference>
<evidence type="ECO:0000313" key="1">
    <source>
        <dbReference type="EMBL" id="QBA63953.1"/>
    </source>
</evidence>
<evidence type="ECO:0000313" key="2">
    <source>
        <dbReference type="Proteomes" id="UP000290889"/>
    </source>
</evidence>